<keyword evidence="6" id="KW-1185">Reference proteome</keyword>
<accession>H5X8G2</accession>
<dbReference type="PROSITE" id="PS51257">
    <property type="entry name" value="PROKAR_LIPOPROTEIN"/>
    <property type="match status" value="1"/>
</dbReference>
<keyword evidence="2" id="KW-0732">Signal</keyword>
<dbReference type="Pfam" id="PF02470">
    <property type="entry name" value="MlaD"/>
    <property type="match status" value="1"/>
</dbReference>
<reference evidence="5 6" key="1">
    <citation type="journal article" date="2012" name="Stand. Genomic Sci.">
        <title>Genome sequence of the ocean sediment bacterium Saccharomonospora marina type strain (XMU15(T)).</title>
        <authorList>
            <person name="Klenk H.P."/>
            <person name="Lu M."/>
            <person name="Lucas S."/>
            <person name="Lapidus A."/>
            <person name="Copeland A."/>
            <person name="Pitluck S."/>
            <person name="Goodwin L.A."/>
            <person name="Han C."/>
            <person name="Tapia R."/>
            <person name="Brambilla E.M."/>
            <person name="Potter G."/>
            <person name="Land M."/>
            <person name="Ivanova N."/>
            <person name="Rohde M."/>
            <person name="Goker M."/>
            <person name="Detter J.C."/>
            <person name="Li W.J."/>
            <person name="Kyrpides N.C."/>
            <person name="Woyke T."/>
        </authorList>
    </citation>
    <scope>NUCLEOTIDE SEQUENCE [LARGE SCALE GENOMIC DNA]</scope>
    <source>
        <strain evidence="5 6">XMU15</strain>
    </source>
</reference>
<feature type="domain" description="Mce/MlaD" evidence="3">
    <location>
        <begin position="42"/>
        <end position="117"/>
    </location>
</feature>
<evidence type="ECO:0000313" key="6">
    <source>
        <dbReference type="Proteomes" id="UP000004926"/>
    </source>
</evidence>
<dbReference type="Pfam" id="PF11887">
    <property type="entry name" value="Mce4_CUP1"/>
    <property type="match status" value="1"/>
</dbReference>
<dbReference type="InterPro" id="IPR005693">
    <property type="entry name" value="Mce"/>
</dbReference>
<dbReference type="HOGENOM" id="CLU_045966_2_0_11"/>
<dbReference type="Proteomes" id="UP000004926">
    <property type="component" value="Chromosome"/>
</dbReference>
<dbReference type="OrthoDB" id="9774928at2"/>
<organism evidence="5 6">
    <name type="scientific">Saccharomonospora marina XMU15</name>
    <dbReference type="NCBI Taxonomy" id="882083"/>
    <lineage>
        <taxon>Bacteria</taxon>
        <taxon>Bacillati</taxon>
        <taxon>Actinomycetota</taxon>
        <taxon>Actinomycetes</taxon>
        <taxon>Pseudonocardiales</taxon>
        <taxon>Pseudonocardiaceae</taxon>
        <taxon>Saccharomonospora</taxon>
    </lineage>
</organism>
<sequence length="382" mass="40085">MSRGIITVAAALAGCGLLLAGCSYAGPASLPLPAGASVGADPYRVTVVFDDVGNLAPKGSCRTNDVPVGLVESIELGDDLRPRVVCLLDSSVTLPANTVARLSETGLLGERFVALGPPRGQQSRGELKPGAVIDSGDNQADAGVEQVLGALSAVLNGASIERIQTINEELNTALSGREPRVRGLLEELASVTTTLNRHRGDITRALDSLDRLSGTLAERHEAVGSAIDAVPEGLRVLNRQQDQLLRLLRRTAHLSEVATPLIERSRRDTVGTLELLRPVLSELSKAGGQLTDALRFLSTFPFPENAVRAMKGDYFGLYLTVNVNMDSLSHLLGGTGQSGSEPPAGGQRSAPTPRQPPLVELPELPPAPQTPPDLGDLLPGGR</sequence>
<dbReference type="InterPro" id="IPR003399">
    <property type="entry name" value="Mce/MlaD"/>
</dbReference>
<dbReference type="NCBIfam" id="TIGR00996">
    <property type="entry name" value="Mtu_fam_mce"/>
    <property type="match status" value="1"/>
</dbReference>
<dbReference type="RefSeq" id="WP_009153643.1">
    <property type="nucleotide sequence ID" value="NZ_CM001439.1"/>
</dbReference>
<feature type="domain" description="Mammalian cell entry C-terminal" evidence="4">
    <location>
        <begin position="124"/>
        <end position="297"/>
    </location>
</feature>
<name>H5X8G2_9PSEU</name>
<evidence type="ECO:0000259" key="3">
    <source>
        <dbReference type="Pfam" id="PF02470"/>
    </source>
</evidence>
<dbReference type="GO" id="GO:0005576">
    <property type="term" value="C:extracellular region"/>
    <property type="evidence" value="ECO:0007669"/>
    <property type="project" value="TreeGrafter"/>
</dbReference>
<feature type="signal peptide" evidence="2">
    <location>
        <begin position="1"/>
        <end position="25"/>
    </location>
</feature>
<feature type="region of interest" description="Disordered" evidence="1">
    <location>
        <begin position="332"/>
        <end position="382"/>
    </location>
</feature>
<dbReference type="InterPro" id="IPR024516">
    <property type="entry name" value="Mce_C"/>
</dbReference>
<proteinExistence type="predicted"/>
<dbReference type="STRING" id="882083.SacmaDRAFT_2002"/>
<dbReference type="PANTHER" id="PTHR33371:SF15">
    <property type="entry name" value="LIPOPROTEIN LPRN"/>
    <property type="match status" value="1"/>
</dbReference>
<evidence type="ECO:0000256" key="2">
    <source>
        <dbReference type="SAM" id="SignalP"/>
    </source>
</evidence>
<dbReference type="AlphaFoldDB" id="H5X8G2"/>
<protein>
    <submittedName>
        <fullName evidence="5">Virulence factor Mce family protein</fullName>
    </submittedName>
</protein>
<evidence type="ECO:0000256" key="1">
    <source>
        <dbReference type="SAM" id="MobiDB-lite"/>
    </source>
</evidence>
<dbReference type="PANTHER" id="PTHR33371">
    <property type="entry name" value="INTERMEMBRANE PHOSPHOLIPID TRANSPORT SYSTEM BINDING PROTEIN MLAD-RELATED"/>
    <property type="match status" value="1"/>
</dbReference>
<feature type="chain" id="PRO_5003600781" evidence="2">
    <location>
        <begin position="26"/>
        <end position="382"/>
    </location>
</feature>
<evidence type="ECO:0000259" key="4">
    <source>
        <dbReference type="Pfam" id="PF11887"/>
    </source>
</evidence>
<evidence type="ECO:0000313" key="5">
    <source>
        <dbReference type="EMBL" id="EHR50258.1"/>
    </source>
</evidence>
<dbReference type="InterPro" id="IPR052336">
    <property type="entry name" value="MlaD_Phospholipid_Transporter"/>
</dbReference>
<dbReference type="EMBL" id="CM001439">
    <property type="protein sequence ID" value="EHR50258.1"/>
    <property type="molecule type" value="Genomic_DNA"/>
</dbReference>
<gene>
    <name evidence="5" type="ORF">SacmaDRAFT_2002</name>
</gene>
<dbReference type="eggNOG" id="COG1463">
    <property type="taxonomic scope" value="Bacteria"/>
</dbReference>